<keyword evidence="3" id="KW-0540">Nuclease</keyword>
<dbReference type="EMBL" id="BAAAYG010000003">
    <property type="protein sequence ID" value="GAA3281152.1"/>
    <property type="molecule type" value="Genomic_DNA"/>
</dbReference>
<dbReference type="InterPro" id="IPR005135">
    <property type="entry name" value="Endo/exonuclease/phosphatase"/>
</dbReference>
<keyword evidence="4" id="KW-1185">Reference proteome</keyword>
<dbReference type="Proteomes" id="UP001501736">
    <property type="component" value="Unassembled WGS sequence"/>
</dbReference>
<protein>
    <submittedName>
        <fullName evidence="3">Endonuclease/exonuclease/phosphatase family protein</fullName>
    </submittedName>
</protein>
<gene>
    <name evidence="3" type="ORF">GCM10020260_06290</name>
</gene>
<sequence>MNLQGRGLESAFPLATVGRMSLGSRLFRTPVRRSPAAGAAAAGLVAALALTGAPAAQATHPAYPAYPAPGQPLRAEQPDPSTSMVAKDGEDLRVATLDAGLTGRDAETLLADLRDGEDAAAETVAATAQIADPDVLVLTGVTLDEEGRIAEVLNSDYISHGQSGNRGLTLEHVFTAETNSGAGSGTDLDGDGRIGGAGDRLGWGAHPGQEGMIVLSSVPIDRDAVRTFGDFRWVQMPGNSMPDILDTPLQRAVPPVSSTSLWDVPLEVGRQHLHLVATASTAPRSDRRIDAFRAIDERRMLADYVAGAAGQGWYLRDDDGEAGGLATGSSFVVAGAPATAETLSALGDDAPSAVREAAEERPLLDADGLQDPEPRPVTDEPVAERGDEQAGSAPTDTRSLAGGEGMRASYVLPDADLSVRDAGIFWPAADEYGSGLVDPADGETPQDRLVWTDISRGSLDGDA</sequence>
<evidence type="ECO:0000259" key="2">
    <source>
        <dbReference type="Pfam" id="PF03372"/>
    </source>
</evidence>
<keyword evidence="3" id="KW-0378">Hydrolase</keyword>
<dbReference type="GO" id="GO:0004519">
    <property type="term" value="F:endonuclease activity"/>
    <property type="evidence" value="ECO:0007669"/>
    <property type="project" value="UniProtKB-KW"/>
</dbReference>
<organism evidence="3 4">
    <name type="scientific">Nesterenkonia halobia</name>
    <dbReference type="NCBI Taxonomy" id="37922"/>
    <lineage>
        <taxon>Bacteria</taxon>
        <taxon>Bacillati</taxon>
        <taxon>Actinomycetota</taxon>
        <taxon>Actinomycetes</taxon>
        <taxon>Micrococcales</taxon>
        <taxon>Micrococcaceae</taxon>
        <taxon>Nesterenkonia</taxon>
    </lineage>
</organism>
<keyword evidence="3" id="KW-0255">Endonuclease</keyword>
<evidence type="ECO:0000256" key="1">
    <source>
        <dbReference type="SAM" id="MobiDB-lite"/>
    </source>
</evidence>
<evidence type="ECO:0000313" key="3">
    <source>
        <dbReference type="EMBL" id="GAA3281152.1"/>
    </source>
</evidence>
<reference evidence="4" key="1">
    <citation type="journal article" date="2019" name="Int. J. Syst. Evol. Microbiol.">
        <title>The Global Catalogue of Microorganisms (GCM) 10K type strain sequencing project: providing services to taxonomists for standard genome sequencing and annotation.</title>
        <authorList>
            <consortium name="The Broad Institute Genomics Platform"/>
            <consortium name="The Broad Institute Genome Sequencing Center for Infectious Disease"/>
            <person name="Wu L."/>
            <person name="Ma J."/>
        </authorList>
    </citation>
    <scope>NUCLEOTIDE SEQUENCE [LARGE SCALE GENOMIC DNA]</scope>
    <source>
        <strain evidence="4">JCM 11483</strain>
    </source>
</reference>
<proteinExistence type="predicted"/>
<accession>A0ABP6R9E6</accession>
<feature type="region of interest" description="Disordered" evidence="1">
    <location>
        <begin position="61"/>
        <end position="85"/>
    </location>
</feature>
<feature type="domain" description="Endonuclease/exonuclease/phosphatase" evidence="2">
    <location>
        <begin position="121"/>
        <end position="286"/>
    </location>
</feature>
<name>A0ABP6R9E6_9MICC</name>
<dbReference type="Pfam" id="PF03372">
    <property type="entry name" value="Exo_endo_phos"/>
    <property type="match status" value="1"/>
</dbReference>
<evidence type="ECO:0000313" key="4">
    <source>
        <dbReference type="Proteomes" id="UP001501736"/>
    </source>
</evidence>
<comment type="caution">
    <text evidence="3">The sequence shown here is derived from an EMBL/GenBank/DDBJ whole genome shotgun (WGS) entry which is preliminary data.</text>
</comment>
<dbReference type="PROSITE" id="PS51318">
    <property type="entry name" value="TAT"/>
    <property type="match status" value="1"/>
</dbReference>
<dbReference type="InterPro" id="IPR006311">
    <property type="entry name" value="TAT_signal"/>
</dbReference>
<feature type="compositionally biased region" description="Basic and acidic residues" evidence="1">
    <location>
        <begin position="372"/>
        <end position="388"/>
    </location>
</feature>
<feature type="region of interest" description="Disordered" evidence="1">
    <location>
        <begin position="346"/>
        <end position="404"/>
    </location>
</feature>